<evidence type="ECO:0000256" key="4">
    <source>
        <dbReference type="ARBA" id="ARBA00022679"/>
    </source>
</evidence>
<sequence length="388" mass="43380">MRTGPRIVLLSAGFGEGHAQVSRTLQRKFADYGCRDAVIVDLFREGHPTMNAFAGFLYARSTALSEIGLDYYGWSYYRTREMKQDGFLAKWLGSWGVRKLAAVMRTLRPDALVATFPFGGAFEYIRMRGMRIPTYTVITDFTLHNRWLSTTPDRFFVATDDLKREMIRRSVPESRIAVTGIPIRETFYGEGRPAERERSVLIMAGALGMPRRIREIARRLSELPGTKTTVVCGRNETLRRELEAAFAREPDVDVRGYVERIDELMRRSSCLVTKAGGVTLSEALQIGIPIVVHRPIPGQEKENALYLAGKGLARISYTIRDLLEQTSDILDNEEVGPPEAIPNRTVPSGCAAETIVEEITRSIGRDAGPAPEVAARSSNRFGKVGRFT</sequence>
<dbReference type="SUPFAM" id="SSF53756">
    <property type="entry name" value="UDP-Glycosyltransferase/glycogen phosphorylase"/>
    <property type="match status" value="1"/>
</dbReference>
<evidence type="ECO:0000259" key="5">
    <source>
        <dbReference type="Pfam" id="PF04101"/>
    </source>
</evidence>
<name>A0A2V5KCU6_9BACL</name>
<organism evidence="7 8">
    <name type="scientific">Paenibacillus flagellatus</name>
    <dbReference type="NCBI Taxonomy" id="2211139"/>
    <lineage>
        <taxon>Bacteria</taxon>
        <taxon>Bacillati</taxon>
        <taxon>Bacillota</taxon>
        <taxon>Bacilli</taxon>
        <taxon>Bacillales</taxon>
        <taxon>Paenibacillaceae</taxon>
        <taxon>Paenibacillus</taxon>
    </lineage>
</organism>
<keyword evidence="3" id="KW-0328">Glycosyltransferase</keyword>
<gene>
    <name evidence="7" type="ORF">DLM86_03185</name>
</gene>
<dbReference type="Gene3D" id="3.40.50.2000">
    <property type="entry name" value="Glycogen Phosphorylase B"/>
    <property type="match status" value="1"/>
</dbReference>
<evidence type="ECO:0000256" key="3">
    <source>
        <dbReference type="ARBA" id="ARBA00022676"/>
    </source>
</evidence>
<dbReference type="Pfam" id="PF06925">
    <property type="entry name" value="MGDG_synth"/>
    <property type="match status" value="1"/>
</dbReference>
<dbReference type="PANTHER" id="PTHR43025:SF3">
    <property type="entry name" value="MONOGALACTOSYLDIACYLGLYCEROL SYNTHASE 1, CHLOROPLASTIC"/>
    <property type="match status" value="1"/>
</dbReference>
<dbReference type="InterPro" id="IPR050519">
    <property type="entry name" value="Glycosyltransf_28_UgtP"/>
</dbReference>
<dbReference type="GO" id="GO:0016020">
    <property type="term" value="C:membrane"/>
    <property type="evidence" value="ECO:0007669"/>
    <property type="project" value="UniProtKB-SubCell"/>
</dbReference>
<dbReference type="OrthoDB" id="9815663at2"/>
<dbReference type="InterPro" id="IPR009695">
    <property type="entry name" value="Diacylglyc_glucosyltr_N"/>
</dbReference>
<accession>A0A2V5KCU6</accession>
<dbReference type="AlphaFoldDB" id="A0A2V5KCU6"/>
<keyword evidence="8" id="KW-1185">Reference proteome</keyword>
<comment type="similarity">
    <text evidence="2">Belongs to the glycosyltransferase 28 family.</text>
</comment>
<proteinExistence type="inferred from homology"/>
<dbReference type="GO" id="GO:0016758">
    <property type="term" value="F:hexosyltransferase activity"/>
    <property type="evidence" value="ECO:0007669"/>
    <property type="project" value="InterPro"/>
</dbReference>
<reference evidence="7 8" key="1">
    <citation type="submission" date="2018-05" db="EMBL/GenBank/DDBJ databases">
        <title>Paenibacillus flagellatus sp. nov., isolated from selenium mineral soil.</title>
        <authorList>
            <person name="Dai X."/>
        </authorList>
    </citation>
    <scope>NUCLEOTIDE SEQUENCE [LARGE SCALE GENOMIC DNA]</scope>
    <source>
        <strain evidence="7 8">DXL2</strain>
    </source>
</reference>
<evidence type="ECO:0000313" key="8">
    <source>
        <dbReference type="Proteomes" id="UP000247476"/>
    </source>
</evidence>
<dbReference type="PANTHER" id="PTHR43025">
    <property type="entry name" value="MONOGALACTOSYLDIACYLGLYCEROL SYNTHASE"/>
    <property type="match status" value="1"/>
</dbReference>
<protein>
    <submittedName>
        <fullName evidence="7">Galactosyldiacylglycerol synthase</fullName>
    </submittedName>
</protein>
<dbReference type="RefSeq" id="WP_110838496.1">
    <property type="nucleotide sequence ID" value="NZ_QJVJ01000001.1"/>
</dbReference>
<keyword evidence="4" id="KW-0808">Transferase</keyword>
<comment type="subcellular location">
    <subcellularLocation>
        <location evidence="1">Membrane</location>
    </subcellularLocation>
</comment>
<feature type="domain" description="Glycosyl transferase family 28 C-terminal" evidence="5">
    <location>
        <begin position="201"/>
        <end position="332"/>
    </location>
</feature>
<dbReference type="Proteomes" id="UP000247476">
    <property type="component" value="Unassembled WGS sequence"/>
</dbReference>
<comment type="caution">
    <text evidence="7">The sequence shown here is derived from an EMBL/GenBank/DDBJ whole genome shotgun (WGS) entry which is preliminary data.</text>
</comment>
<dbReference type="Pfam" id="PF04101">
    <property type="entry name" value="Glyco_tran_28_C"/>
    <property type="match status" value="1"/>
</dbReference>
<dbReference type="GO" id="GO:0009247">
    <property type="term" value="P:glycolipid biosynthetic process"/>
    <property type="evidence" value="ECO:0007669"/>
    <property type="project" value="InterPro"/>
</dbReference>
<evidence type="ECO:0000256" key="1">
    <source>
        <dbReference type="ARBA" id="ARBA00004370"/>
    </source>
</evidence>
<evidence type="ECO:0000313" key="7">
    <source>
        <dbReference type="EMBL" id="PYI57455.1"/>
    </source>
</evidence>
<feature type="domain" description="Diacylglycerol glucosyltransferase N-terminal" evidence="6">
    <location>
        <begin position="18"/>
        <end position="183"/>
    </location>
</feature>
<evidence type="ECO:0000256" key="2">
    <source>
        <dbReference type="ARBA" id="ARBA00006962"/>
    </source>
</evidence>
<dbReference type="EMBL" id="QJVJ01000001">
    <property type="protein sequence ID" value="PYI57455.1"/>
    <property type="molecule type" value="Genomic_DNA"/>
</dbReference>
<evidence type="ECO:0000259" key="6">
    <source>
        <dbReference type="Pfam" id="PF06925"/>
    </source>
</evidence>
<dbReference type="InterPro" id="IPR007235">
    <property type="entry name" value="Glyco_trans_28_C"/>
</dbReference>